<evidence type="ECO:0000313" key="2">
    <source>
        <dbReference type="Proteomes" id="UP000225358"/>
    </source>
</evidence>
<accession>A0A1D7XF50</accession>
<sequence length="61" mass="6904">MTLSELKTAYNATLKIAVRYRDEYGFIAQGVILGFSDDGLIYVDAHHNKVKPENVISIKYL</sequence>
<dbReference type="Proteomes" id="UP000225358">
    <property type="component" value="Segment"/>
</dbReference>
<gene>
    <name evidence="1" type="ORF">ESCO13_00001</name>
</gene>
<organism evidence="1 2">
    <name type="scientific">Escherichia phage ESCO13</name>
    <dbReference type="NCBI Taxonomy" id="1881104"/>
    <lineage>
        <taxon>Viruses</taxon>
        <taxon>Duplodnaviria</taxon>
        <taxon>Heunggongvirae</taxon>
        <taxon>Uroviricota</taxon>
        <taxon>Caudoviricetes</taxon>
        <taxon>Stephanstirmvirinae</taxon>
        <taxon>Phapecoctavirus</taxon>
        <taxon>Phapecoctavirus ESCO13</taxon>
    </lineage>
</organism>
<name>A0A1D7XF50_9CAUD</name>
<proteinExistence type="predicted"/>
<dbReference type="EMBL" id="KX552041">
    <property type="protein sequence ID" value="AOQ27146.1"/>
    <property type="molecule type" value="Genomic_DNA"/>
</dbReference>
<reference evidence="1" key="1">
    <citation type="submission" date="2017-02" db="EMBL/GenBank/DDBJ databases">
        <title>Complete genome sequence of two Escherichia coli phages, vB_EcoM_ ESCO5 and vB_EcoM_ESCO13, which are related to phAPEC8.</title>
        <authorList>
            <person name="Trotereau A."/>
            <person name="Gonnet M."/>
            <person name="Viardot A."/>
            <person name="Lalmanach A.-C."/>
            <person name="Guabiraba R."/>
            <person name="Chanteloup N."/>
            <person name="Schouler C."/>
        </authorList>
    </citation>
    <scope>NUCLEOTIDE SEQUENCE [LARGE SCALE GENOMIC DNA]</scope>
</reference>
<keyword evidence="2" id="KW-1185">Reference proteome</keyword>
<evidence type="ECO:0000313" key="1">
    <source>
        <dbReference type="EMBL" id="AOQ27146.1"/>
    </source>
</evidence>
<protein>
    <submittedName>
        <fullName evidence="1">Uncharacterized protein</fullName>
    </submittedName>
</protein>